<dbReference type="Pfam" id="PF04825">
    <property type="entry name" value="Rad21_Rec8_N"/>
    <property type="match status" value="1"/>
</dbReference>
<evidence type="ECO:0000256" key="3">
    <source>
        <dbReference type="ARBA" id="ARBA00022618"/>
    </source>
</evidence>
<dbReference type="InterPro" id="IPR036390">
    <property type="entry name" value="WH_DNA-bd_sf"/>
</dbReference>
<evidence type="ECO:0000313" key="12">
    <source>
        <dbReference type="RefSeq" id="XP_004515558.1"/>
    </source>
</evidence>
<feature type="region of interest" description="Disordered" evidence="8">
    <location>
        <begin position="334"/>
        <end position="361"/>
    </location>
</feature>
<evidence type="ECO:0000259" key="9">
    <source>
        <dbReference type="Pfam" id="PF04824"/>
    </source>
</evidence>
<dbReference type="KEGG" id="cam:101495643"/>
<evidence type="ECO:0000256" key="2">
    <source>
        <dbReference type="ARBA" id="ARBA00009870"/>
    </source>
</evidence>
<evidence type="ECO:0000256" key="5">
    <source>
        <dbReference type="ARBA" id="ARBA00022829"/>
    </source>
</evidence>
<keyword evidence="3" id="KW-0132">Cell division</keyword>
<dbReference type="eggNOG" id="KOG1213">
    <property type="taxonomic scope" value="Eukaryota"/>
</dbReference>
<dbReference type="GO" id="GO:0005634">
    <property type="term" value="C:nucleus"/>
    <property type="evidence" value="ECO:0007669"/>
    <property type="project" value="UniProtKB-SubCell"/>
</dbReference>
<gene>
    <name evidence="12" type="primary">LOC101495643</name>
</gene>
<accession>A0A1S2Z5R2</accession>
<dbReference type="OrthoDB" id="10071381at2759"/>
<dbReference type="GO" id="GO:0007062">
    <property type="term" value="P:sister chromatid cohesion"/>
    <property type="evidence" value="ECO:0007669"/>
    <property type="project" value="InterPro"/>
</dbReference>
<evidence type="ECO:0000256" key="4">
    <source>
        <dbReference type="ARBA" id="ARBA00022776"/>
    </source>
</evidence>
<organism evidence="11 12">
    <name type="scientific">Cicer arietinum</name>
    <name type="common">Chickpea</name>
    <name type="synonym">Garbanzo</name>
    <dbReference type="NCBI Taxonomy" id="3827"/>
    <lineage>
        <taxon>Eukaryota</taxon>
        <taxon>Viridiplantae</taxon>
        <taxon>Streptophyta</taxon>
        <taxon>Embryophyta</taxon>
        <taxon>Tracheophyta</taxon>
        <taxon>Spermatophyta</taxon>
        <taxon>Magnoliopsida</taxon>
        <taxon>eudicotyledons</taxon>
        <taxon>Gunneridae</taxon>
        <taxon>Pentapetalae</taxon>
        <taxon>rosids</taxon>
        <taxon>fabids</taxon>
        <taxon>Fabales</taxon>
        <taxon>Fabaceae</taxon>
        <taxon>Papilionoideae</taxon>
        <taxon>50 kb inversion clade</taxon>
        <taxon>NPAAA clade</taxon>
        <taxon>Hologalegina</taxon>
        <taxon>IRL clade</taxon>
        <taxon>Cicereae</taxon>
        <taxon>Cicer</taxon>
    </lineage>
</organism>
<proteinExistence type="inferred from homology"/>
<keyword evidence="4" id="KW-0131">Cell cycle</keyword>
<keyword evidence="6" id="KW-0539">Nucleus</keyword>
<feature type="domain" description="Rad21/Rec8-like protein C-terminal eukaryotic" evidence="9">
    <location>
        <begin position="642"/>
        <end position="690"/>
    </location>
</feature>
<dbReference type="GeneID" id="101495643"/>
<dbReference type="InterPro" id="IPR006909">
    <property type="entry name" value="Rad21/Rec8_C_eu"/>
</dbReference>
<dbReference type="Gene3D" id="1.10.10.580">
    <property type="entry name" value="Structural maintenance of chromosome 1. Chain E"/>
    <property type="match status" value="1"/>
</dbReference>
<dbReference type="GO" id="GO:0003682">
    <property type="term" value="F:chromatin binding"/>
    <property type="evidence" value="ECO:0007669"/>
    <property type="project" value="TreeGrafter"/>
</dbReference>
<dbReference type="PANTHER" id="PTHR12585:SF55">
    <property type="entry name" value="SISTER CHROMATID COHESION 1 PROTEIN 3"/>
    <property type="match status" value="1"/>
</dbReference>
<dbReference type="RefSeq" id="XP_004515558.1">
    <property type="nucleotide sequence ID" value="XM_004515501.3"/>
</dbReference>
<comment type="similarity">
    <text evidence="2">Belongs to the rad21 family.</text>
</comment>
<dbReference type="InterPro" id="IPR023093">
    <property type="entry name" value="ScpA-like_C"/>
</dbReference>
<keyword evidence="11" id="KW-1185">Reference proteome</keyword>
<sequence length="698" mass="78121">MFYSQTFLARKGPLSTVWIAAHLQHRLKKSQYTSTDIPSTVQHIMDPGVPIALRMSAHLLLGVVRIYSKKVDYLLTDCNAVRTVLYKVFASVSNNTLPEDARQAPINSITMPATFDLDALNLGDEIDYNRYEDVHTRSQEEITLEDRTPIVMDNYVTICFDEDMAVNSSNTQLPPDNEARPMEEDIIHQSPSTDVVGVQDGGPSFHRESHTPDHTFDHLHAFSDFGDTNHPLATHAMPVEGLRDASIDNDTIGNPPDLGFNDTEPNIGLNQTMNEKDQILETIDEIRPEPTPTQQAGPSTPVASQDGASDAQVCGGQAFQSTLMHSSANFGVIPSPLLEQEQQQEREREQPQGRGRKRKQFFDNPIVLTNRFMRESLNNTRNILRQRRDVPSSAFGTWKLNNSRLKEQIFYQPIFPGLCQDLLNIHNREYICSKPHLVISEEERMEDHIDVDICGAPPINQIAEEATATATDNNVPTSSVDIDIEIEHLRSVADAPHPTIPDQSIDIEPIIEGISKSPVKGYVATPSSVPEMVPIPHIATSAGVHIREMETPSTYRDDNDTYRDVDDILQNYGLTDTYQLINSPEKEELWFLEEENNTPSSSQRGSQSTSKSISTLSGRTRGVAQFLKDYSPCTPISEVPAEDFSLNKILEGKTRKIAARMFFEVLVLKTRGFIDVQQENPYDDISLKVTKALSNGKQ</sequence>
<evidence type="ECO:0000256" key="1">
    <source>
        <dbReference type="ARBA" id="ARBA00004123"/>
    </source>
</evidence>
<dbReference type="GO" id="GO:0007059">
    <property type="term" value="P:chromosome segregation"/>
    <property type="evidence" value="ECO:0007669"/>
    <property type="project" value="UniProtKB-KW"/>
</dbReference>
<dbReference type="AlphaFoldDB" id="A0A1S2Z5R2"/>
<evidence type="ECO:0000256" key="7">
    <source>
        <dbReference type="ARBA" id="ARBA00064543"/>
    </source>
</evidence>
<dbReference type="PANTHER" id="PTHR12585">
    <property type="entry name" value="SCC1 / RAD21 FAMILY MEMBER"/>
    <property type="match status" value="1"/>
</dbReference>
<name>A0A1S2Z5R2_CICAR</name>
<evidence type="ECO:0000313" key="11">
    <source>
        <dbReference type="Proteomes" id="UP000087171"/>
    </source>
</evidence>
<dbReference type="GO" id="GO:0008278">
    <property type="term" value="C:cohesin complex"/>
    <property type="evidence" value="ECO:0007669"/>
    <property type="project" value="InterPro"/>
</dbReference>
<keyword evidence="5" id="KW-0159">Chromosome partition</keyword>
<feature type="region of interest" description="Disordered" evidence="8">
    <location>
        <begin position="288"/>
        <end position="311"/>
    </location>
</feature>
<feature type="compositionally biased region" description="Polar residues" evidence="8">
    <location>
        <begin position="292"/>
        <end position="307"/>
    </location>
</feature>
<comment type="subunit">
    <text evidence="7">Component of the cohesin complex.</text>
</comment>
<dbReference type="GO" id="GO:0051301">
    <property type="term" value="P:cell division"/>
    <property type="evidence" value="ECO:0007669"/>
    <property type="project" value="UniProtKB-KW"/>
</dbReference>
<dbReference type="Pfam" id="PF04824">
    <property type="entry name" value="Rad21_Rec8"/>
    <property type="match status" value="1"/>
</dbReference>
<dbReference type="STRING" id="3827.A0A1S2Z5R2"/>
<dbReference type="FunFam" id="1.10.10.580:FF:000002">
    <property type="entry name" value="Sister chromatid cohesion 1 protein 4"/>
    <property type="match status" value="1"/>
</dbReference>
<dbReference type="GO" id="GO:1990414">
    <property type="term" value="P:replication-born double-strand break repair via sister chromatid exchange"/>
    <property type="evidence" value="ECO:0007669"/>
    <property type="project" value="TreeGrafter"/>
</dbReference>
<evidence type="ECO:0000256" key="8">
    <source>
        <dbReference type="SAM" id="MobiDB-lite"/>
    </source>
</evidence>
<feature type="compositionally biased region" description="Low complexity" evidence="8">
    <location>
        <begin position="600"/>
        <end position="616"/>
    </location>
</feature>
<dbReference type="InterPro" id="IPR006910">
    <property type="entry name" value="Rad21_Rec8_N"/>
</dbReference>
<keyword evidence="4" id="KW-0498">Mitosis</keyword>
<evidence type="ECO:0000256" key="6">
    <source>
        <dbReference type="ARBA" id="ARBA00023242"/>
    </source>
</evidence>
<dbReference type="CDD" id="cd21793">
    <property type="entry name" value="Rad21_Rec8_M_AtSYN1-like"/>
    <property type="match status" value="1"/>
</dbReference>
<dbReference type="SUPFAM" id="SSF46785">
    <property type="entry name" value="Winged helix' DNA-binding domain"/>
    <property type="match status" value="1"/>
</dbReference>
<feature type="domain" description="Rad21/Rec8-like protein N-terminal" evidence="10">
    <location>
        <begin position="1"/>
        <end position="101"/>
    </location>
</feature>
<dbReference type="Proteomes" id="UP000087171">
    <property type="component" value="Unplaced"/>
</dbReference>
<evidence type="ECO:0000259" key="10">
    <source>
        <dbReference type="Pfam" id="PF04825"/>
    </source>
</evidence>
<feature type="region of interest" description="Disordered" evidence="8">
    <location>
        <begin position="594"/>
        <end position="616"/>
    </location>
</feature>
<protein>
    <submittedName>
        <fullName evidence="12">Sister chromatid cohesion 1 protein 3</fullName>
    </submittedName>
</protein>
<comment type="subcellular location">
    <subcellularLocation>
        <location evidence="1">Nucleus</location>
    </subcellularLocation>
</comment>
<dbReference type="PaxDb" id="3827-XP_004515558.1"/>
<reference evidence="12" key="1">
    <citation type="submission" date="2025-08" db="UniProtKB">
        <authorList>
            <consortium name="RefSeq"/>
        </authorList>
    </citation>
    <scope>IDENTIFICATION</scope>
    <source>
        <tissue evidence="12">Etiolated seedlings</tissue>
    </source>
</reference>
<dbReference type="InterPro" id="IPR039781">
    <property type="entry name" value="Rad21/Rec8-like"/>
</dbReference>